<dbReference type="InterPro" id="IPR036388">
    <property type="entry name" value="WH-like_DNA-bd_sf"/>
</dbReference>
<dbReference type="GO" id="GO:0003700">
    <property type="term" value="F:DNA-binding transcription factor activity"/>
    <property type="evidence" value="ECO:0007669"/>
    <property type="project" value="InterPro"/>
</dbReference>
<dbReference type="InterPro" id="IPR001845">
    <property type="entry name" value="HTH_ArsR_DNA-bd_dom"/>
</dbReference>
<evidence type="ECO:0000256" key="3">
    <source>
        <dbReference type="ARBA" id="ARBA00023163"/>
    </source>
</evidence>
<evidence type="ECO:0000313" key="8">
    <source>
        <dbReference type="Proteomes" id="UP001527202"/>
    </source>
</evidence>
<dbReference type="InterPro" id="IPR051081">
    <property type="entry name" value="HTH_MetalResp_TranReg"/>
</dbReference>
<dbReference type="InterPro" id="IPR011991">
    <property type="entry name" value="ArsR-like_HTH"/>
</dbReference>
<dbReference type="EMBL" id="JAMDMJ010000015">
    <property type="protein sequence ID" value="MCY9596837.1"/>
    <property type="molecule type" value="Genomic_DNA"/>
</dbReference>
<evidence type="ECO:0000313" key="5">
    <source>
        <dbReference type="EMBL" id="MCY9596837.1"/>
    </source>
</evidence>
<evidence type="ECO:0000256" key="2">
    <source>
        <dbReference type="ARBA" id="ARBA00023125"/>
    </source>
</evidence>
<evidence type="ECO:0000313" key="7">
    <source>
        <dbReference type="Proteomes" id="UP000288943"/>
    </source>
</evidence>
<name>A0A410WZI1_9BACL</name>
<evidence type="ECO:0000313" key="6">
    <source>
        <dbReference type="EMBL" id="QAV19848.1"/>
    </source>
</evidence>
<dbReference type="SMART" id="SM00418">
    <property type="entry name" value="HTH_ARSR"/>
    <property type="match status" value="1"/>
</dbReference>
<reference evidence="6 7" key="1">
    <citation type="submission" date="2018-01" db="EMBL/GenBank/DDBJ databases">
        <title>The whole genome sequencing and assembly of Paenibacillus chitinolyticus KCCM 41400 strain.</title>
        <authorList>
            <person name="Kim J.-Y."/>
            <person name="Park M.-K."/>
            <person name="Lee Y.-J."/>
            <person name="Yi H."/>
            <person name="Bahn Y.-S."/>
            <person name="Kim J.F."/>
            <person name="Lee D.-W."/>
        </authorList>
    </citation>
    <scope>NUCLEOTIDE SEQUENCE [LARGE SCALE GENOMIC DNA]</scope>
    <source>
        <strain evidence="6 7">KCCM 41400</strain>
    </source>
</reference>
<dbReference type="SUPFAM" id="SSF46785">
    <property type="entry name" value="Winged helix' DNA-binding domain"/>
    <property type="match status" value="1"/>
</dbReference>
<dbReference type="Proteomes" id="UP000288943">
    <property type="component" value="Chromosome"/>
</dbReference>
<dbReference type="PRINTS" id="PR00778">
    <property type="entry name" value="HTHARSR"/>
</dbReference>
<dbReference type="RefSeq" id="WP_042227219.1">
    <property type="nucleotide sequence ID" value="NZ_CP026520.1"/>
</dbReference>
<dbReference type="PROSITE" id="PS50987">
    <property type="entry name" value="HTH_ARSR_2"/>
    <property type="match status" value="1"/>
</dbReference>
<evidence type="ECO:0000259" key="4">
    <source>
        <dbReference type="PROSITE" id="PS50987"/>
    </source>
</evidence>
<proteinExistence type="predicted"/>
<organism evidence="6 7">
    <name type="scientific">Paenibacillus chitinolyticus</name>
    <dbReference type="NCBI Taxonomy" id="79263"/>
    <lineage>
        <taxon>Bacteria</taxon>
        <taxon>Bacillati</taxon>
        <taxon>Bacillota</taxon>
        <taxon>Bacilli</taxon>
        <taxon>Bacillales</taxon>
        <taxon>Paenibacillaceae</taxon>
        <taxon>Paenibacillus</taxon>
    </lineage>
</organism>
<dbReference type="InterPro" id="IPR036390">
    <property type="entry name" value="WH_DNA-bd_sf"/>
</dbReference>
<dbReference type="KEGG" id="pchi:PC41400_20175"/>
<dbReference type="AlphaFoldDB" id="A0A410WZI1"/>
<keyword evidence="3" id="KW-0804">Transcription</keyword>
<protein>
    <submittedName>
        <fullName evidence="6">ArsR family transcriptional regulator</fullName>
    </submittedName>
    <submittedName>
        <fullName evidence="5">Metalloregulator ArsR/SmtB family transcription factor</fullName>
    </submittedName>
</protein>
<accession>A0A410WZI1</accession>
<dbReference type="Proteomes" id="UP001527202">
    <property type="component" value="Unassembled WGS sequence"/>
</dbReference>
<dbReference type="PANTHER" id="PTHR33154">
    <property type="entry name" value="TRANSCRIPTIONAL REGULATOR, ARSR FAMILY"/>
    <property type="match status" value="1"/>
</dbReference>
<dbReference type="GeneID" id="95377112"/>
<dbReference type="EMBL" id="CP026520">
    <property type="protein sequence ID" value="QAV19848.1"/>
    <property type="molecule type" value="Genomic_DNA"/>
</dbReference>
<dbReference type="PANTHER" id="PTHR33154:SF18">
    <property type="entry name" value="ARSENICAL RESISTANCE OPERON REPRESSOR"/>
    <property type="match status" value="1"/>
</dbReference>
<dbReference type="NCBIfam" id="NF033788">
    <property type="entry name" value="HTH_metalloreg"/>
    <property type="match status" value="1"/>
</dbReference>
<keyword evidence="8" id="KW-1185">Reference proteome</keyword>
<dbReference type="GO" id="GO:0003677">
    <property type="term" value="F:DNA binding"/>
    <property type="evidence" value="ECO:0007669"/>
    <property type="project" value="UniProtKB-KW"/>
</dbReference>
<dbReference type="Pfam" id="PF01022">
    <property type="entry name" value="HTH_5"/>
    <property type="match status" value="1"/>
</dbReference>
<dbReference type="OrthoDB" id="9798835at2"/>
<dbReference type="Gene3D" id="1.10.10.10">
    <property type="entry name" value="Winged helix-like DNA-binding domain superfamily/Winged helix DNA-binding domain"/>
    <property type="match status" value="1"/>
</dbReference>
<dbReference type="CDD" id="cd00090">
    <property type="entry name" value="HTH_ARSR"/>
    <property type="match status" value="1"/>
</dbReference>
<keyword evidence="2" id="KW-0238">DNA-binding</keyword>
<feature type="domain" description="HTH arsR-type" evidence="4">
    <location>
        <begin position="1"/>
        <end position="93"/>
    </location>
</feature>
<sequence>MEQLQSLADTFKLMGDKTRLTILALLRERELCVCDLVDVTGMSQPSISQHLRKMKDAGLVSERRKGQWIYYSLAADHKDLTLELLRQVPSMSHKIAELEENTDGSGRCG</sequence>
<keyword evidence="1" id="KW-0805">Transcription regulation</keyword>
<evidence type="ECO:0000256" key="1">
    <source>
        <dbReference type="ARBA" id="ARBA00023015"/>
    </source>
</evidence>
<reference evidence="5 8" key="2">
    <citation type="submission" date="2022-05" db="EMBL/GenBank/DDBJ databases">
        <title>Genome Sequencing of Bee-Associated Microbes.</title>
        <authorList>
            <person name="Dunlap C."/>
        </authorList>
    </citation>
    <scope>NUCLEOTIDE SEQUENCE [LARGE SCALE GENOMIC DNA]</scope>
    <source>
        <strain evidence="5 8">NRRL B-23120</strain>
    </source>
</reference>
<gene>
    <name evidence="5" type="ORF">M5X16_13740</name>
    <name evidence="6" type="ORF">PC41400_20175</name>
</gene>